<dbReference type="PANTHER" id="PTHR22946:SF9">
    <property type="entry name" value="POLYKETIDE TRANSFERASE AF380"/>
    <property type="match status" value="1"/>
</dbReference>
<dbReference type="Proteomes" id="UP000697998">
    <property type="component" value="Unassembled WGS sequence"/>
</dbReference>
<dbReference type="Pfam" id="PF12146">
    <property type="entry name" value="Hydrolase_4"/>
    <property type="match status" value="1"/>
</dbReference>
<protein>
    <submittedName>
        <fullName evidence="3">Alpha/beta fold hydrolase</fullName>
    </submittedName>
</protein>
<evidence type="ECO:0000313" key="3">
    <source>
        <dbReference type="EMBL" id="MBK7677169.1"/>
    </source>
</evidence>
<dbReference type="InterPro" id="IPR050261">
    <property type="entry name" value="FrsA_esterase"/>
</dbReference>
<proteinExistence type="predicted"/>
<organism evidence="3 4">
    <name type="scientific">Candidatus Accumulibacter proximus</name>
    <dbReference type="NCBI Taxonomy" id="2954385"/>
    <lineage>
        <taxon>Bacteria</taxon>
        <taxon>Pseudomonadati</taxon>
        <taxon>Pseudomonadota</taxon>
        <taxon>Betaproteobacteria</taxon>
        <taxon>Candidatus Accumulibacter</taxon>
    </lineage>
</organism>
<dbReference type="PANTHER" id="PTHR22946">
    <property type="entry name" value="DIENELACTONE HYDROLASE DOMAIN-CONTAINING PROTEIN-RELATED"/>
    <property type="match status" value="1"/>
</dbReference>
<sequence>MNRFRLITLAVALLATLAVPVVNRRIRASLAAPRLRETGVPDGLPWREVHIPTQRGKTLFGWFIPSGEAAPALAVVHGWGGNAEMMLPLAEPLHEAGYAALFFDARSHGQSDGDSFASLPRFAEDLEHAVDWLQGQREVDASRVGVIGHSVGAGAALLLVSRRPDLAAAVSLAAFAHPAGIMRRWLKLKGIPYWPLGAYILHYVQSVIGHRFDDIAPCHTIRSANCPVLLAHGTDDQMVPVSEAQEIYANRRDERVHLLLMPGSHDEYSEIERHIGTVIGFLDAAMRDSSGEPWVLPETGETQ</sequence>
<dbReference type="GO" id="GO:0052689">
    <property type="term" value="F:carboxylic ester hydrolase activity"/>
    <property type="evidence" value="ECO:0007669"/>
    <property type="project" value="UniProtKB-ARBA"/>
</dbReference>
<dbReference type="AlphaFoldDB" id="A0A935UIW2"/>
<gene>
    <name evidence="3" type="ORF">IPJ27_21805</name>
</gene>
<dbReference type="InterPro" id="IPR022742">
    <property type="entry name" value="Hydrolase_4"/>
</dbReference>
<evidence type="ECO:0000313" key="4">
    <source>
        <dbReference type="Proteomes" id="UP000697998"/>
    </source>
</evidence>
<keyword evidence="1 3" id="KW-0378">Hydrolase</keyword>
<dbReference type="InterPro" id="IPR029058">
    <property type="entry name" value="AB_hydrolase_fold"/>
</dbReference>
<dbReference type="Gene3D" id="3.40.50.1820">
    <property type="entry name" value="alpha/beta hydrolase"/>
    <property type="match status" value="1"/>
</dbReference>
<reference evidence="3 4" key="1">
    <citation type="submission" date="2020-10" db="EMBL/GenBank/DDBJ databases">
        <title>Connecting structure to function with the recovery of over 1000 high-quality activated sludge metagenome-assembled genomes encoding full-length rRNA genes using long-read sequencing.</title>
        <authorList>
            <person name="Singleton C.M."/>
            <person name="Petriglieri F."/>
            <person name="Kristensen J.M."/>
            <person name="Kirkegaard R.H."/>
            <person name="Michaelsen T.Y."/>
            <person name="Andersen M.H."/>
            <person name="Karst S.M."/>
            <person name="Dueholm M.S."/>
            <person name="Nielsen P.H."/>
            <person name="Albertsen M."/>
        </authorList>
    </citation>
    <scope>NUCLEOTIDE SEQUENCE [LARGE SCALE GENOMIC DNA]</scope>
    <source>
        <strain evidence="3">EsbW_18-Q3-R4-48_BATAC.285</strain>
    </source>
</reference>
<dbReference type="EMBL" id="JADJMH010000034">
    <property type="protein sequence ID" value="MBK7677169.1"/>
    <property type="molecule type" value="Genomic_DNA"/>
</dbReference>
<feature type="domain" description="Serine aminopeptidase S33" evidence="2">
    <location>
        <begin position="70"/>
        <end position="188"/>
    </location>
</feature>
<name>A0A935UIW2_9PROT</name>
<accession>A0A935UIW2</accession>
<comment type="caution">
    <text evidence="3">The sequence shown here is derived from an EMBL/GenBank/DDBJ whole genome shotgun (WGS) entry which is preliminary data.</text>
</comment>
<dbReference type="SUPFAM" id="SSF53474">
    <property type="entry name" value="alpha/beta-Hydrolases"/>
    <property type="match status" value="1"/>
</dbReference>
<evidence type="ECO:0000259" key="2">
    <source>
        <dbReference type="Pfam" id="PF12146"/>
    </source>
</evidence>
<evidence type="ECO:0000256" key="1">
    <source>
        <dbReference type="ARBA" id="ARBA00022801"/>
    </source>
</evidence>